<evidence type="ECO:0000313" key="2">
    <source>
        <dbReference type="EMBL" id="SCB58557.1"/>
    </source>
</evidence>
<dbReference type="RefSeq" id="WP_092750365.1">
    <property type="nucleotide sequence ID" value="NZ_FMAJ01000005.1"/>
</dbReference>
<dbReference type="GO" id="GO:0042597">
    <property type="term" value="C:periplasmic space"/>
    <property type="evidence" value="ECO:0007669"/>
    <property type="project" value="InterPro"/>
</dbReference>
<gene>
    <name evidence="2" type="ORF">GA0061105_10524</name>
</gene>
<dbReference type="Gene3D" id="1.20.120.1490">
    <property type="match status" value="1"/>
</dbReference>
<name>A0A1C3Y270_9HYPH</name>
<evidence type="ECO:0000256" key="1">
    <source>
        <dbReference type="SAM" id="SignalP"/>
    </source>
</evidence>
<keyword evidence="1" id="KW-0732">Signal</keyword>
<dbReference type="STRING" id="1138170.GA0061105_10524"/>
<proteinExistence type="predicted"/>
<reference evidence="2 3" key="1">
    <citation type="submission" date="2016-08" db="EMBL/GenBank/DDBJ databases">
        <authorList>
            <person name="Seilhamer J.J."/>
        </authorList>
    </citation>
    <scope>NUCLEOTIDE SEQUENCE [LARGE SCALE GENOMIC DNA]</scope>
    <source>
        <strain evidence="2 3">HBR26</strain>
    </source>
</reference>
<dbReference type="InterPro" id="IPR012899">
    <property type="entry name" value="LTXXQ"/>
</dbReference>
<feature type="signal peptide" evidence="1">
    <location>
        <begin position="1"/>
        <end position="19"/>
    </location>
</feature>
<dbReference type="AlphaFoldDB" id="A0A1C3Y270"/>
<protein>
    <submittedName>
        <fullName evidence="2">LTXXQ motif family protein</fullName>
    </submittedName>
</protein>
<dbReference type="Proteomes" id="UP000198723">
    <property type="component" value="Unassembled WGS sequence"/>
</dbReference>
<dbReference type="Pfam" id="PF07813">
    <property type="entry name" value="LTXXQ"/>
    <property type="match status" value="1"/>
</dbReference>
<feature type="chain" id="PRO_5008687148" evidence="1">
    <location>
        <begin position="20"/>
        <end position="172"/>
    </location>
</feature>
<accession>A0A1C3Y270</accession>
<organism evidence="2 3">
    <name type="scientific">Rhizobium aethiopicum</name>
    <dbReference type="NCBI Taxonomy" id="1138170"/>
    <lineage>
        <taxon>Bacteria</taxon>
        <taxon>Pseudomonadati</taxon>
        <taxon>Pseudomonadota</taxon>
        <taxon>Alphaproteobacteria</taxon>
        <taxon>Hyphomicrobiales</taxon>
        <taxon>Rhizobiaceae</taxon>
        <taxon>Rhizobium/Agrobacterium group</taxon>
        <taxon>Rhizobium</taxon>
    </lineage>
</organism>
<sequence length="172" mass="19146">MKSLLVTFSFAILSTQALAEGPHHATSPYAQEAGRDIKSLSETDVDELMRGGGWGFAKPAELNRYPGPSHVLLMKDQLELTDDQLQRVRVIFDVMQARASREGMAFVETERALDAAFKSRTITESTLQDLVAKAETSRSRLRFIHLAAHLEVTQILSAEQIAAYGRHRGYSK</sequence>
<dbReference type="EMBL" id="FMAJ01000005">
    <property type="protein sequence ID" value="SCB58557.1"/>
    <property type="molecule type" value="Genomic_DNA"/>
</dbReference>
<evidence type="ECO:0000313" key="3">
    <source>
        <dbReference type="Proteomes" id="UP000198723"/>
    </source>
</evidence>